<proteinExistence type="predicted"/>
<accession>A0A7W6LRF7</accession>
<dbReference type="EMBL" id="JACIEU010000011">
    <property type="protein sequence ID" value="MBB4149119.1"/>
    <property type="molecule type" value="Genomic_DNA"/>
</dbReference>
<gene>
    <name evidence="1" type="ORF">GGQ90_002908</name>
</gene>
<evidence type="ECO:0000313" key="1">
    <source>
        <dbReference type="EMBL" id="MBB4149119.1"/>
    </source>
</evidence>
<dbReference type="RefSeq" id="WP_223178260.1">
    <property type="nucleotide sequence ID" value="NZ_JACIEU010000011.1"/>
</dbReference>
<evidence type="ECO:0000313" key="2">
    <source>
        <dbReference type="Proteomes" id="UP000590524"/>
    </source>
</evidence>
<organism evidence="1 2">
    <name type="scientific">Sphingobium scionense</name>
    <dbReference type="NCBI Taxonomy" id="1404341"/>
    <lineage>
        <taxon>Bacteria</taxon>
        <taxon>Pseudomonadati</taxon>
        <taxon>Pseudomonadota</taxon>
        <taxon>Alphaproteobacteria</taxon>
        <taxon>Sphingomonadales</taxon>
        <taxon>Sphingomonadaceae</taxon>
        <taxon>Sphingobium</taxon>
    </lineage>
</organism>
<sequence length="103" mass="11213">MSFVVMAMDRLKRELERSAEMAGCTVDFIGDGSTPVNHPRYDLVDHAISMQVEGAANRAWLDTLDDDALYVPGFVLVNMDVHNVEASGDGVIADLSVTTVREA</sequence>
<dbReference type="AlphaFoldDB" id="A0A7W6LRF7"/>
<keyword evidence="2" id="KW-1185">Reference proteome</keyword>
<protein>
    <submittedName>
        <fullName evidence="1">Uncharacterized protein</fullName>
    </submittedName>
</protein>
<name>A0A7W6LRF7_9SPHN</name>
<reference evidence="1 2" key="1">
    <citation type="submission" date="2020-08" db="EMBL/GenBank/DDBJ databases">
        <title>Genomic Encyclopedia of Type Strains, Phase IV (KMG-IV): sequencing the most valuable type-strain genomes for metagenomic binning, comparative biology and taxonomic classification.</title>
        <authorList>
            <person name="Goeker M."/>
        </authorList>
    </citation>
    <scope>NUCLEOTIDE SEQUENCE [LARGE SCALE GENOMIC DNA]</scope>
    <source>
        <strain evidence="1 2">DSM 19371</strain>
    </source>
</reference>
<comment type="caution">
    <text evidence="1">The sequence shown here is derived from an EMBL/GenBank/DDBJ whole genome shotgun (WGS) entry which is preliminary data.</text>
</comment>
<dbReference type="Proteomes" id="UP000590524">
    <property type="component" value="Unassembled WGS sequence"/>
</dbReference>